<evidence type="ECO:0000313" key="3">
    <source>
        <dbReference type="EMBL" id="KAG0260337.1"/>
    </source>
</evidence>
<dbReference type="EMBL" id="JAAAJB010000252">
    <property type="protein sequence ID" value="KAG0260337.1"/>
    <property type="molecule type" value="Genomic_DNA"/>
</dbReference>
<sequence>MASSETRIQKPQYGPQVNSYYNPIDACFTSTSNAFVGLTSEGIRSWSFYSTPKDFSRIADPNPSGVVVACASTKDYIIAVVPDSNGVTSRPAIQLYNIKKARWSKAKLVEAPPGTFSDLPPPPPPPPPPAAPPAPTNPGGDPSKAGPGGSPGGGEGSAKPSPGESSPSANESSSHTALIVGIVGGVVFLGALFFAGFFFGRRRRRGANQNQTAQHRKSEFSPKPLASDDTFHEDPQFHESDRDTNSGSDGRRPTAYEHYEMSRQTQAYNQYEASWPGAINQPQEMPLPPGAYNQHEAARPGANNQHQEMYWRAQAYNQHEAPLPGASNQVDGTILPFRSATAKQPRRFAKLPFLEDPVDRTTVQ</sequence>
<feature type="compositionally biased region" description="Gly residues" evidence="1">
    <location>
        <begin position="146"/>
        <end position="156"/>
    </location>
</feature>
<evidence type="ECO:0000256" key="2">
    <source>
        <dbReference type="SAM" id="Phobius"/>
    </source>
</evidence>
<keyword evidence="2" id="KW-0472">Membrane</keyword>
<keyword evidence="4" id="KW-1185">Reference proteome</keyword>
<keyword evidence="2" id="KW-0812">Transmembrane</keyword>
<organism evidence="3 4">
    <name type="scientific">Actinomortierella ambigua</name>
    <dbReference type="NCBI Taxonomy" id="1343610"/>
    <lineage>
        <taxon>Eukaryota</taxon>
        <taxon>Fungi</taxon>
        <taxon>Fungi incertae sedis</taxon>
        <taxon>Mucoromycota</taxon>
        <taxon>Mortierellomycotina</taxon>
        <taxon>Mortierellomycetes</taxon>
        <taxon>Mortierellales</taxon>
        <taxon>Mortierellaceae</taxon>
        <taxon>Actinomortierella</taxon>
    </lineage>
</organism>
<feature type="transmembrane region" description="Helical" evidence="2">
    <location>
        <begin position="177"/>
        <end position="199"/>
    </location>
</feature>
<feature type="region of interest" description="Disordered" evidence="1">
    <location>
        <begin position="111"/>
        <end position="172"/>
    </location>
</feature>
<dbReference type="Proteomes" id="UP000807716">
    <property type="component" value="Unassembled WGS sequence"/>
</dbReference>
<dbReference type="AlphaFoldDB" id="A0A9P6U4L2"/>
<feature type="compositionally biased region" description="Pro residues" evidence="1">
    <location>
        <begin position="119"/>
        <end position="136"/>
    </location>
</feature>
<keyword evidence="2" id="KW-1133">Transmembrane helix</keyword>
<comment type="caution">
    <text evidence="3">The sequence shown here is derived from an EMBL/GenBank/DDBJ whole genome shotgun (WGS) entry which is preliminary data.</text>
</comment>
<accession>A0A9P6U4L2</accession>
<evidence type="ECO:0000313" key="4">
    <source>
        <dbReference type="Proteomes" id="UP000807716"/>
    </source>
</evidence>
<name>A0A9P6U4L2_9FUNG</name>
<gene>
    <name evidence="3" type="ORF">DFQ27_003604</name>
</gene>
<protein>
    <recommendedName>
        <fullName evidence="5">Transmembrane protein</fullName>
    </recommendedName>
</protein>
<evidence type="ECO:0000256" key="1">
    <source>
        <dbReference type="SAM" id="MobiDB-lite"/>
    </source>
</evidence>
<feature type="compositionally biased region" description="Basic and acidic residues" evidence="1">
    <location>
        <begin position="229"/>
        <end position="253"/>
    </location>
</feature>
<evidence type="ECO:0008006" key="5">
    <source>
        <dbReference type="Google" id="ProtNLM"/>
    </source>
</evidence>
<reference evidence="3" key="1">
    <citation type="journal article" date="2020" name="Fungal Divers.">
        <title>Resolving the Mortierellaceae phylogeny through synthesis of multi-gene phylogenetics and phylogenomics.</title>
        <authorList>
            <person name="Vandepol N."/>
            <person name="Liber J."/>
            <person name="Desiro A."/>
            <person name="Na H."/>
            <person name="Kennedy M."/>
            <person name="Barry K."/>
            <person name="Grigoriev I.V."/>
            <person name="Miller A.N."/>
            <person name="O'Donnell K."/>
            <person name="Stajich J.E."/>
            <person name="Bonito G."/>
        </authorList>
    </citation>
    <scope>NUCLEOTIDE SEQUENCE</scope>
    <source>
        <strain evidence="3">BC1065</strain>
    </source>
</reference>
<feature type="compositionally biased region" description="Low complexity" evidence="1">
    <location>
        <begin position="157"/>
        <end position="172"/>
    </location>
</feature>
<feature type="region of interest" description="Disordered" evidence="1">
    <location>
        <begin position="206"/>
        <end position="253"/>
    </location>
</feature>
<proteinExistence type="predicted"/>